<keyword evidence="1" id="KW-0732">Signal</keyword>
<evidence type="ECO:0000313" key="3">
    <source>
        <dbReference type="EMBL" id="QQO74637.1"/>
    </source>
</evidence>
<accession>A0A7T8IFZ9</accession>
<protein>
    <submittedName>
        <fullName evidence="3">Nodule-specific cysteine-rich peptide G21</fullName>
    </submittedName>
</protein>
<dbReference type="GO" id="GO:0046872">
    <property type="term" value="F:metal ion binding"/>
    <property type="evidence" value="ECO:0007669"/>
    <property type="project" value="InterPro"/>
</dbReference>
<dbReference type="AlphaFoldDB" id="A0A7T8IFZ9"/>
<feature type="domain" description="Late nodulin" evidence="2">
    <location>
        <begin position="1"/>
        <end position="53"/>
    </location>
</feature>
<sequence>MDKILMFVYVIVLFLLLFLVENNVDAINCETDADCPQIPILHPMVYRCINYNCVFDRGEGKPLIV</sequence>
<dbReference type="InterPro" id="IPR009810">
    <property type="entry name" value="Nodulin_late_dom"/>
</dbReference>
<organism evidence="3">
    <name type="scientific">Pisum sativum</name>
    <name type="common">Garden pea</name>
    <name type="synonym">Lathyrus oleraceus</name>
    <dbReference type="NCBI Taxonomy" id="3888"/>
    <lineage>
        <taxon>Eukaryota</taxon>
        <taxon>Viridiplantae</taxon>
        <taxon>Streptophyta</taxon>
        <taxon>Embryophyta</taxon>
        <taxon>Tracheophyta</taxon>
        <taxon>Spermatophyta</taxon>
        <taxon>Magnoliopsida</taxon>
        <taxon>eudicotyledons</taxon>
        <taxon>Gunneridae</taxon>
        <taxon>Pentapetalae</taxon>
        <taxon>rosids</taxon>
        <taxon>fabids</taxon>
        <taxon>Fabales</taxon>
        <taxon>Fabaceae</taxon>
        <taxon>Papilionoideae</taxon>
        <taxon>50 kb inversion clade</taxon>
        <taxon>NPAAA clade</taxon>
        <taxon>Hologalegina</taxon>
        <taxon>IRL clade</taxon>
        <taxon>Fabeae</taxon>
        <taxon>Lathyrus</taxon>
    </lineage>
</organism>
<reference evidence="3" key="1">
    <citation type="journal article" date="2020" name="Mol. Cell">
        <title>Proteome analysis reveals a significant host-specific response in Rhizobium leguminosarum bv viciae endosymbiotic cells.</title>
        <authorList>
            <person name="Duran D."/>
            <person name="Albareda M."/>
            <person name="Marina A."/>
            <person name="Garcia C."/>
            <person name="Ruiz-Argueso T."/>
            <person name="Palacios J."/>
        </authorList>
    </citation>
    <scope>NUCLEOTIDE SEQUENCE</scope>
    <source>
        <tissue evidence="3">Root nodules</tissue>
    </source>
</reference>
<dbReference type="Pfam" id="PF07127">
    <property type="entry name" value="Nodulin_late"/>
    <property type="match status" value="1"/>
</dbReference>
<proteinExistence type="evidence at transcript level"/>
<evidence type="ECO:0000256" key="1">
    <source>
        <dbReference type="SAM" id="SignalP"/>
    </source>
</evidence>
<name>A0A7T8IFZ9_PEA</name>
<feature type="signal peptide" evidence="1">
    <location>
        <begin position="1"/>
        <end position="26"/>
    </location>
</feature>
<feature type="chain" id="PRO_5031570707" evidence="1">
    <location>
        <begin position="27"/>
        <end position="65"/>
    </location>
</feature>
<dbReference type="EMBL" id="MT371119">
    <property type="protein sequence ID" value="QQO74637.1"/>
    <property type="molecule type" value="mRNA"/>
</dbReference>
<evidence type="ECO:0000259" key="2">
    <source>
        <dbReference type="Pfam" id="PF07127"/>
    </source>
</evidence>